<reference evidence="1 2" key="1">
    <citation type="journal article" date="2023" name="Plants (Basel)">
        <title>Bridging the Gap: Combining Genomics and Transcriptomics Approaches to Understand Stylosanthes scabra, an Orphan Legume from the Brazilian Caatinga.</title>
        <authorList>
            <person name="Ferreira-Neto J.R.C."/>
            <person name="da Silva M.D."/>
            <person name="Binneck E."/>
            <person name="de Melo N.F."/>
            <person name="da Silva R.H."/>
            <person name="de Melo A.L.T.M."/>
            <person name="Pandolfi V."/>
            <person name="Bustamante F.O."/>
            <person name="Brasileiro-Vidal A.C."/>
            <person name="Benko-Iseppon A.M."/>
        </authorList>
    </citation>
    <scope>NUCLEOTIDE SEQUENCE [LARGE SCALE GENOMIC DNA]</scope>
    <source>
        <tissue evidence="1">Leaves</tissue>
    </source>
</reference>
<dbReference type="Proteomes" id="UP001341840">
    <property type="component" value="Unassembled WGS sequence"/>
</dbReference>
<keyword evidence="2" id="KW-1185">Reference proteome</keyword>
<dbReference type="EMBL" id="JASCZI010152214">
    <property type="protein sequence ID" value="MED6175678.1"/>
    <property type="molecule type" value="Genomic_DNA"/>
</dbReference>
<organism evidence="1 2">
    <name type="scientific">Stylosanthes scabra</name>
    <dbReference type="NCBI Taxonomy" id="79078"/>
    <lineage>
        <taxon>Eukaryota</taxon>
        <taxon>Viridiplantae</taxon>
        <taxon>Streptophyta</taxon>
        <taxon>Embryophyta</taxon>
        <taxon>Tracheophyta</taxon>
        <taxon>Spermatophyta</taxon>
        <taxon>Magnoliopsida</taxon>
        <taxon>eudicotyledons</taxon>
        <taxon>Gunneridae</taxon>
        <taxon>Pentapetalae</taxon>
        <taxon>rosids</taxon>
        <taxon>fabids</taxon>
        <taxon>Fabales</taxon>
        <taxon>Fabaceae</taxon>
        <taxon>Papilionoideae</taxon>
        <taxon>50 kb inversion clade</taxon>
        <taxon>dalbergioids sensu lato</taxon>
        <taxon>Dalbergieae</taxon>
        <taxon>Pterocarpus clade</taxon>
        <taxon>Stylosanthes</taxon>
    </lineage>
</organism>
<gene>
    <name evidence="1" type="ORF">PIB30_080636</name>
</gene>
<evidence type="ECO:0000313" key="1">
    <source>
        <dbReference type="EMBL" id="MED6175678.1"/>
    </source>
</evidence>
<sequence length="106" mass="12372">MEVGWILFGGEAMDEFLRPSEEFFGTTITGFELLEEERGKFALDCVHIDLSLPVVKKIKVEEEKKNVNPIIDEFVVVSDDHEVVDRRSILLYHRNQFKFNSNLERV</sequence>
<accession>A0ABU6VSP3</accession>
<name>A0ABU6VSP3_9FABA</name>
<evidence type="ECO:0000313" key="2">
    <source>
        <dbReference type="Proteomes" id="UP001341840"/>
    </source>
</evidence>
<proteinExistence type="predicted"/>
<protein>
    <submittedName>
        <fullName evidence="1">Uncharacterized protein</fullName>
    </submittedName>
</protein>
<comment type="caution">
    <text evidence="1">The sequence shown here is derived from an EMBL/GenBank/DDBJ whole genome shotgun (WGS) entry which is preliminary data.</text>
</comment>